<dbReference type="HOGENOM" id="CLU_571484_0_0_1"/>
<evidence type="ECO:0000313" key="3">
    <source>
        <dbReference type="EMBL" id="EDO43249.1"/>
    </source>
</evidence>
<dbReference type="InterPro" id="IPR016187">
    <property type="entry name" value="CTDL_fold"/>
</dbReference>
<dbReference type="OrthoDB" id="441660at2759"/>
<feature type="domain" description="C-type lectin" evidence="2">
    <location>
        <begin position="267"/>
        <end position="383"/>
    </location>
</feature>
<dbReference type="InParanoid" id="A7RZB5"/>
<dbReference type="SMART" id="SM00034">
    <property type="entry name" value="CLECT"/>
    <property type="match status" value="1"/>
</dbReference>
<dbReference type="PhylomeDB" id="A7RZB5"/>
<dbReference type="EMBL" id="DS469556">
    <property type="protein sequence ID" value="EDO43249.1"/>
    <property type="molecule type" value="Genomic_DNA"/>
</dbReference>
<dbReference type="SUPFAM" id="SSF49899">
    <property type="entry name" value="Concanavalin A-like lectins/glucanases"/>
    <property type="match status" value="1"/>
</dbReference>
<keyword evidence="4" id="KW-1185">Reference proteome</keyword>
<dbReference type="PANTHER" id="PTHR22803">
    <property type="entry name" value="MANNOSE, PHOSPHOLIPASE, LECTIN RECEPTOR RELATED"/>
    <property type="match status" value="1"/>
</dbReference>
<dbReference type="AlphaFoldDB" id="A7RZB5"/>
<dbReference type="Gene3D" id="3.10.100.10">
    <property type="entry name" value="Mannose-Binding Protein A, subunit A"/>
    <property type="match status" value="1"/>
</dbReference>
<dbReference type="Pfam" id="PF13385">
    <property type="entry name" value="Laminin_G_3"/>
    <property type="match status" value="1"/>
</dbReference>
<dbReference type="InterPro" id="IPR050111">
    <property type="entry name" value="C-type_lectin/snaclec_domain"/>
</dbReference>
<reference evidence="3 4" key="1">
    <citation type="journal article" date="2007" name="Science">
        <title>Sea anemone genome reveals ancestral eumetazoan gene repertoire and genomic organization.</title>
        <authorList>
            <person name="Putnam N.H."/>
            <person name="Srivastava M."/>
            <person name="Hellsten U."/>
            <person name="Dirks B."/>
            <person name="Chapman J."/>
            <person name="Salamov A."/>
            <person name="Terry A."/>
            <person name="Shapiro H."/>
            <person name="Lindquist E."/>
            <person name="Kapitonov V.V."/>
            <person name="Jurka J."/>
            <person name="Genikhovich G."/>
            <person name="Grigoriev I.V."/>
            <person name="Lucas S.M."/>
            <person name="Steele R.E."/>
            <person name="Finnerty J.R."/>
            <person name="Technau U."/>
            <person name="Martindale M.Q."/>
            <person name="Rokhsar D.S."/>
        </authorList>
    </citation>
    <scope>NUCLEOTIDE SEQUENCE [LARGE SCALE GENOMIC DNA]</scope>
    <source>
        <strain evidence="4">CH2 X CH6</strain>
    </source>
</reference>
<dbReference type="InterPro" id="IPR001304">
    <property type="entry name" value="C-type_lectin-like"/>
</dbReference>
<evidence type="ECO:0000313" key="4">
    <source>
        <dbReference type="Proteomes" id="UP000001593"/>
    </source>
</evidence>
<name>A7RZB5_NEMVE</name>
<sequence length="478" mass="54023">MNCLFAVISGIIFVQVYLSGVSSSGAWYAGTDHYWPMSAVQYWRVHEWYRRYKELWTGILRGGSQDTTYSPANVGISMAATDSWLDLQSHNDTCYVEPALCTEGLSLAFWVNIRGTAYNNTLLSFGGCDRGLRLNRLDAGELEVRLKSAVLGETWRLQSPSGKVDSGRWHHIVVTWNASDGLKLYLDGSRLQDVINTHSTNQSTWVATNWSLMLGREPCCGVTTPMDLDELALWSYPISNETVAKVYEWRTGVWKSHLGCPGGWTSFQQFCYHASVENPSSWTSARSTCKANSADLASIVSAEEFTFTEKLLRGFQGCVYIGLTSPQGLNYSWTDGSIWGFHKLVNASRAARTNSSLNQCVHRVEDGTWRVGDCSQLCGHVCKRYRAGIFQRGEFYCRTKFFDQGLAEHRTSIIGVEAQMDCALACLIYGQGLCRSYNYQQYSTGYPQYQDRRICELNWSKDHKHLVAKYGFQYCERL</sequence>
<proteinExistence type="predicted"/>
<gene>
    <name evidence="3" type="ORF">NEMVEDRAFT_v1g204386</name>
</gene>
<dbReference type="CDD" id="cd00037">
    <property type="entry name" value="CLECT"/>
    <property type="match status" value="1"/>
</dbReference>
<dbReference type="PROSITE" id="PS50041">
    <property type="entry name" value="C_TYPE_LECTIN_2"/>
    <property type="match status" value="1"/>
</dbReference>
<dbReference type="SUPFAM" id="SSF56436">
    <property type="entry name" value="C-type lectin-like"/>
    <property type="match status" value="1"/>
</dbReference>
<dbReference type="KEGG" id="nve:5515137"/>
<dbReference type="InterPro" id="IPR016186">
    <property type="entry name" value="C-type_lectin-like/link_sf"/>
</dbReference>
<organism evidence="3 4">
    <name type="scientific">Nematostella vectensis</name>
    <name type="common">Starlet sea anemone</name>
    <dbReference type="NCBI Taxonomy" id="45351"/>
    <lineage>
        <taxon>Eukaryota</taxon>
        <taxon>Metazoa</taxon>
        <taxon>Cnidaria</taxon>
        <taxon>Anthozoa</taxon>
        <taxon>Hexacorallia</taxon>
        <taxon>Actiniaria</taxon>
        <taxon>Edwardsiidae</taxon>
        <taxon>Nematostella</taxon>
    </lineage>
</organism>
<dbReference type="Pfam" id="PF00059">
    <property type="entry name" value="Lectin_C"/>
    <property type="match status" value="1"/>
</dbReference>
<feature type="chain" id="PRO_5002714627" description="C-type lectin domain-containing protein" evidence="1">
    <location>
        <begin position="19"/>
        <end position="478"/>
    </location>
</feature>
<dbReference type="Gene3D" id="2.60.120.200">
    <property type="match status" value="1"/>
</dbReference>
<dbReference type="InterPro" id="IPR013320">
    <property type="entry name" value="ConA-like_dom_sf"/>
</dbReference>
<dbReference type="OMA" id="GFQYCER"/>
<keyword evidence="1" id="KW-0732">Signal</keyword>
<dbReference type="Proteomes" id="UP000001593">
    <property type="component" value="Unassembled WGS sequence"/>
</dbReference>
<protein>
    <recommendedName>
        <fullName evidence="2">C-type lectin domain-containing protein</fullName>
    </recommendedName>
</protein>
<evidence type="ECO:0000259" key="2">
    <source>
        <dbReference type="PROSITE" id="PS50041"/>
    </source>
</evidence>
<feature type="signal peptide" evidence="1">
    <location>
        <begin position="1"/>
        <end position="18"/>
    </location>
</feature>
<evidence type="ECO:0000256" key="1">
    <source>
        <dbReference type="SAM" id="SignalP"/>
    </source>
</evidence>
<accession>A7RZB5</accession>